<evidence type="ECO:0000259" key="1">
    <source>
        <dbReference type="PROSITE" id="PS50887"/>
    </source>
</evidence>
<name>A0A4Q0YES6_9BACT</name>
<comment type="caution">
    <text evidence="2">The sequence shown here is derived from an EMBL/GenBank/DDBJ whole genome shotgun (WGS) entry which is preliminary data.</text>
</comment>
<accession>A0A4Q0YES6</accession>
<dbReference type="Gene3D" id="3.30.70.270">
    <property type="match status" value="1"/>
</dbReference>
<evidence type="ECO:0000313" key="2">
    <source>
        <dbReference type="EMBL" id="RXJ68134.1"/>
    </source>
</evidence>
<dbReference type="InterPro" id="IPR043128">
    <property type="entry name" value="Rev_trsase/Diguanyl_cyclase"/>
</dbReference>
<evidence type="ECO:0000313" key="3">
    <source>
        <dbReference type="Proteomes" id="UP000290172"/>
    </source>
</evidence>
<proteinExistence type="predicted"/>
<reference evidence="2 3" key="1">
    <citation type="submission" date="2017-10" db="EMBL/GenBank/DDBJ databases">
        <title>Genomics of the genus Arcobacter.</title>
        <authorList>
            <person name="Perez-Cataluna A."/>
            <person name="Figueras M.J."/>
        </authorList>
    </citation>
    <scope>NUCLEOTIDE SEQUENCE [LARGE SCALE GENOMIC DNA]</scope>
    <source>
        <strain evidence="2 3">CECT 8993</strain>
    </source>
</reference>
<dbReference type="SUPFAM" id="SSF55073">
    <property type="entry name" value="Nucleotide cyclase"/>
    <property type="match status" value="1"/>
</dbReference>
<dbReference type="Pfam" id="PF00990">
    <property type="entry name" value="GGDEF"/>
    <property type="match status" value="1"/>
</dbReference>
<sequence length="272" mass="32369">MKLLRVEMKDKLKKITDLTINELLPQEIILPSNYFQCFDKHAKMIDIDLKDEKFEKDINEVLINEFAQIDKYVKDASVTIQEVELITQDAQEAIKNKDESALKVLYKQINTLKSELNSMTENIYKDHLTKFYNKKWLYHKMLNEQAKFKKNNIVMLINIQDYEYIVKTYNKFIADNLILYIITYMNDKLKDESLEFEIVRFLNDKFLIIFDDIDINLVKSLANSISNILYDTVLKSHSGVFLKPKFNYCLEKVNKNESFHELLDDLYKKIID</sequence>
<feature type="domain" description="GGDEF" evidence="1">
    <location>
        <begin position="150"/>
        <end position="272"/>
    </location>
</feature>
<dbReference type="EMBL" id="PDKJ01000006">
    <property type="protein sequence ID" value="RXJ68134.1"/>
    <property type="molecule type" value="Genomic_DNA"/>
</dbReference>
<dbReference type="InterPro" id="IPR000160">
    <property type="entry name" value="GGDEF_dom"/>
</dbReference>
<protein>
    <recommendedName>
        <fullName evidence="1">GGDEF domain-containing protein</fullName>
    </recommendedName>
</protein>
<dbReference type="Proteomes" id="UP000290172">
    <property type="component" value="Unassembled WGS sequence"/>
</dbReference>
<organism evidence="2 3">
    <name type="scientific">Halarcobacter ebronensis</name>
    <dbReference type="NCBI Taxonomy" id="1462615"/>
    <lineage>
        <taxon>Bacteria</taxon>
        <taxon>Pseudomonadati</taxon>
        <taxon>Campylobacterota</taxon>
        <taxon>Epsilonproteobacteria</taxon>
        <taxon>Campylobacterales</taxon>
        <taxon>Arcobacteraceae</taxon>
        <taxon>Halarcobacter</taxon>
    </lineage>
</organism>
<dbReference type="AlphaFoldDB" id="A0A4Q0YES6"/>
<dbReference type="PROSITE" id="PS50887">
    <property type="entry name" value="GGDEF"/>
    <property type="match status" value="1"/>
</dbReference>
<dbReference type="InterPro" id="IPR029787">
    <property type="entry name" value="Nucleotide_cyclase"/>
</dbReference>
<gene>
    <name evidence="2" type="ORF">CRV08_07700</name>
</gene>